<feature type="region of interest" description="Disordered" evidence="1">
    <location>
        <begin position="89"/>
        <end position="108"/>
    </location>
</feature>
<protein>
    <submittedName>
        <fullName evidence="2">Uncharacterized protein</fullName>
    </submittedName>
</protein>
<dbReference type="Proteomes" id="UP001501563">
    <property type="component" value="Unassembled WGS sequence"/>
</dbReference>
<keyword evidence="3" id="KW-1185">Reference proteome</keyword>
<evidence type="ECO:0000313" key="3">
    <source>
        <dbReference type="Proteomes" id="UP001501563"/>
    </source>
</evidence>
<accession>A0ABP7KV03</accession>
<sequence length="108" mass="10511">MQIPGPERNEAVAAALGPVAPGGPAGAWAVVSGFRGVGLGPGSRRGEVLYPAGSAGGLPRGGGGTRRAVSTPLASDLRADIPEVNQGAIAHAPEGPGEVRCDVAKLGP</sequence>
<evidence type="ECO:0000256" key="1">
    <source>
        <dbReference type="SAM" id="MobiDB-lite"/>
    </source>
</evidence>
<proteinExistence type="predicted"/>
<comment type="caution">
    <text evidence="2">The sequence shown here is derived from an EMBL/GenBank/DDBJ whole genome shotgun (WGS) entry which is preliminary data.</text>
</comment>
<name>A0ABP7KV03_9ACTN</name>
<reference evidence="3" key="1">
    <citation type="journal article" date="2019" name="Int. J. Syst. Evol. Microbiol.">
        <title>The Global Catalogue of Microorganisms (GCM) 10K type strain sequencing project: providing services to taxonomists for standard genome sequencing and annotation.</title>
        <authorList>
            <consortium name="The Broad Institute Genomics Platform"/>
            <consortium name="The Broad Institute Genome Sequencing Center for Infectious Disease"/>
            <person name="Wu L."/>
            <person name="Ma J."/>
        </authorList>
    </citation>
    <scope>NUCLEOTIDE SEQUENCE [LARGE SCALE GENOMIC DNA]</scope>
    <source>
        <strain evidence="3">JCM 16578</strain>
    </source>
</reference>
<dbReference type="EMBL" id="BAAAZA010000023">
    <property type="protein sequence ID" value="GAA3887877.1"/>
    <property type="molecule type" value="Genomic_DNA"/>
</dbReference>
<gene>
    <name evidence="2" type="ORF">GCM10022207_64130</name>
</gene>
<organism evidence="2 3">
    <name type="scientific">Streptomyces lannensis</name>
    <dbReference type="NCBI Taxonomy" id="766498"/>
    <lineage>
        <taxon>Bacteria</taxon>
        <taxon>Bacillati</taxon>
        <taxon>Actinomycetota</taxon>
        <taxon>Actinomycetes</taxon>
        <taxon>Kitasatosporales</taxon>
        <taxon>Streptomycetaceae</taxon>
        <taxon>Streptomyces</taxon>
    </lineage>
</organism>
<feature type="compositionally biased region" description="Basic and acidic residues" evidence="1">
    <location>
        <begin position="97"/>
        <end position="108"/>
    </location>
</feature>
<evidence type="ECO:0000313" key="2">
    <source>
        <dbReference type="EMBL" id="GAA3887877.1"/>
    </source>
</evidence>